<evidence type="ECO:0000313" key="2">
    <source>
        <dbReference type="Proteomes" id="UP000182248"/>
    </source>
</evidence>
<dbReference type="OrthoDB" id="1449606at2"/>
<dbReference type="EMBL" id="FPJE01000005">
    <property type="protein sequence ID" value="SFW33221.1"/>
    <property type="molecule type" value="Genomic_DNA"/>
</dbReference>
<accession>A0A1K1ND92</accession>
<dbReference type="InterPro" id="IPR032710">
    <property type="entry name" value="NTF2-like_dom_sf"/>
</dbReference>
<evidence type="ECO:0000313" key="1">
    <source>
        <dbReference type="EMBL" id="SFW33221.1"/>
    </source>
</evidence>
<name>A0A1K1ND92_9FLAO</name>
<reference evidence="1 2" key="1">
    <citation type="submission" date="2016-11" db="EMBL/GenBank/DDBJ databases">
        <authorList>
            <person name="Jaros S."/>
            <person name="Januszkiewicz K."/>
            <person name="Wedrychowicz H."/>
        </authorList>
    </citation>
    <scope>NUCLEOTIDE SEQUENCE [LARGE SCALE GENOMIC DNA]</scope>
    <source>
        <strain evidence="1 2">CGMCC 1.12145</strain>
    </source>
</reference>
<gene>
    <name evidence="1" type="ORF">SAMN02927921_01147</name>
</gene>
<keyword evidence="2" id="KW-1185">Reference proteome</keyword>
<dbReference type="Proteomes" id="UP000182248">
    <property type="component" value="Unassembled WGS sequence"/>
</dbReference>
<proteinExistence type="predicted"/>
<dbReference type="RefSeq" id="WP_072316406.1">
    <property type="nucleotide sequence ID" value="NZ_FPJE01000005.1"/>
</dbReference>
<sequence>MACTTVQKSPVEIAQTVIESFYQKDLSALRQNTTTESYEAFVAVHDMLVPSKMDGASNFKVLDEAVNGDTAWVKFTTSYSDEPETFKLVKVDGNWKVTEKGLREKSPF</sequence>
<organism evidence="1 2">
    <name type="scientific">Sinomicrobium oceani</name>
    <dbReference type="NCBI Taxonomy" id="1150368"/>
    <lineage>
        <taxon>Bacteria</taxon>
        <taxon>Pseudomonadati</taxon>
        <taxon>Bacteroidota</taxon>
        <taxon>Flavobacteriia</taxon>
        <taxon>Flavobacteriales</taxon>
        <taxon>Flavobacteriaceae</taxon>
        <taxon>Sinomicrobium</taxon>
    </lineage>
</organism>
<dbReference type="STRING" id="1150368.SAMN02927921_01147"/>
<dbReference type="SUPFAM" id="SSF54427">
    <property type="entry name" value="NTF2-like"/>
    <property type="match status" value="1"/>
</dbReference>
<protein>
    <submittedName>
        <fullName evidence="1">Uncharacterized protein</fullName>
    </submittedName>
</protein>
<dbReference type="AlphaFoldDB" id="A0A1K1ND92"/>
<dbReference type="Gene3D" id="3.10.450.50">
    <property type="match status" value="1"/>
</dbReference>